<comment type="similarity">
    <text evidence="1 6">Belongs to the glycosyl hydrolase 8 (cellulase D) family.</text>
</comment>
<feature type="active site" description="Nucleophile" evidence="5">
    <location>
        <position position="145"/>
    </location>
</feature>
<keyword evidence="7" id="KW-1133">Transmembrane helix</keyword>
<organism evidence="8 9">
    <name type="scientific">Companilactobacillus futsaii JCM 17355</name>
    <dbReference type="NCBI Taxonomy" id="1423818"/>
    <lineage>
        <taxon>Bacteria</taxon>
        <taxon>Bacillati</taxon>
        <taxon>Bacillota</taxon>
        <taxon>Bacilli</taxon>
        <taxon>Lactobacillales</taxon>
        <taxon>Lactobacillaceae</taxon>
        <taxon>Companilactobacillus</taxon>
    </lineage>
</organism>
<keyword evidence="3 6" id="KW-0378">Hydrolase</keyword>
<dbReference type="Pfam" id="PF01270">
    <property type="entry name" value="Glyco_hydro_8"/>
    <property type="match status" value="1"/>
</dbReference>
<keyword evidence="4 6" id="KW-0326">Glycosidase</keyword>
<evidence type="ECO:0000256" key="1">
    <source>
        <dbReference type="ARBA" id="ARBA00009209"/>
    </source>
</evidence>
<dbReference type="EC" id="3.2.1.-" evidence="6"/>
<dbReference type="InterPro" id="IPR019834">
    <property type="entry name" value="Glyco_hydro_8_CS"/>
</dbReference>
<evidence type="ECO:0000256" key="6">
    <source>
        <dbReference type="RuleBase" id="RU361167"/>
    </source>
</evidence>
<dbReference type="InterPro" id="IPR012341">
    <property type="entry name" value="6hp_glycosidase-like_sf"/>
</dbReference>
<keyword evidence="9" id="KW-1185">Reference proteome</keyword>
<keyword evidence="7" id="KW-0472">Membrane</keyword>
<evidence type="ECO:0000256" key="2">
    <source>
        <dbReference type="ARBA" id="ARBA00022729"/>
    </source>
</evidence>
<evidence type="ECO:0000256" key="7">
    <source>
        <dbReference type="SAM" id="Phobius"/>
    </source>
</evidence>
<evidence type="ECO:0000313" key="8">
    <source>
        <dbReference type="EMBL" id="KRK99099.1"/>
    </source>
</evidence>
<gene>
    <name evidence="8" type="ORF">FC88_GL000632</name>
</gene>
<feature type="transmembrane region" description="Helical" evidence="7">
    <location>
        <begin position="12"/>
        <end position="30"/>
    </location>
</feature>
<name>A0ABR5P9B0_9LACO</name>
<sequence>MVFMFRRHKYQWLISGLIILVSFAIGIAIYSTQSETRRTGISSQTIQSQYQLWKKFYLRGDKTQKFVKTNNGTKDQTLSEAQGYGMLITVMAAQQGFDNQRVFNQLTNYYLNHRISSQDSLMAWRQKQQGNKMVSTKAEKTSATDGDLDIAYALILADKHWGSKGKINYHILAMRLLDDIYSQEINVKTGLPKLGDWTKGRNNNVVRTSDLISVYFREFASYTKDGKWTKTMQNSQYTLQKLSNQNRTGLMPDFIMISGNDLNLKAVKANQVASKYDAQYAFNACRIPWRVAYDYQMNHSRISKNVVAKIDRFFETQKKITAIYTLNGRPVENYENEAFCAPVVYSAEVLGNQVLKKRYKKVLINPIVDKDYYPTTIQMLTLLAIGNMNNKTR</sequence>
<dbReference type="SUPFAM" id="SSF48208">
    <property type="entry name" value="Six-hairpin glycosidases"/>
    <property type="match status" value="1"/>
</dbReference>
<evidence type="ECO:0000256" key="4">
    <source>
        <dbReference type="ARBA" id="ARBA00023295"/>
    </source>
</evidence>
<dbReference type="InterPro" id="IPR002037">
    <property type="entry name" value="Glyco_hydro_8"/>
</dbReference>
<accession>A0ABR5P9B0</accession>
<dbReference type="PRINTS" id="PR00735">
    <property type="entry name" value="GLHYDRLASE8"/>
</dbReference>
<evidence type="ECO:0000256" key="5">
    <source>
        <dbReference type="PROSITE-ProRule" id="PRU10058"/>
    </source>
</evidence>
<evidence type="ECO:0000256" key="3">
    <source>
        <dbReference type="ARBA" id="ARBA00022801"/>
    </source>
</evidence>
<keyword evidence="7" id="KW-0812">Transmembrane</keyword>
<dbReference type="Gene3D" id="1.50.10.10">
    <property type="match status" value="1"/>
</dbReference>
<evidence type="ECO:0000313" key="9">
    <source>
        <dbReference type="Proteomes" id="UP000051379"/>
    </source>
</evidence>
<comment type="caution">
    <text evidence="8">The sequence shown here is derived from an EMBL/GenBank/DDBJ whole genome shotgun (WGS) entry which is preliminary data.</text>
</comment>
<dbReference type="Proteomes" id="UP000051379">
    <property type="component" value="Unassembled WGS sequence"/>
</dbReference>
<proteinExistence type="inferred from homology"/>
<keyword evidence="2" id="KW-0732">Signal</keyword>
<dbReference type="EMBL" id="AZDO01000015">
    <property type="protein sequence ID" value="KRK99099.1"/>
    <property type="molecule type" value="Genomic_DNA"/>
</dbReference>
<keyword evidence="6" id="KW-0119">Carbohydrate metabolism</keyword>
<dbReference type="InterPro" id="IPR008928">
    <property type="entry name" value="6-hairpin_glycosidase_sf"/>
</dbReference>
<protein>
    <recommendedName>
        <fullName evidence="6">Glucanase</fullName>
        <ecNumber evidence="6">3.2.1.-</ecNumber>
    </recommendedName>
</protein>
<reference evidence="8 9" key="1">
    <citation type="journal article" date="2015" name="Genome Announc.">
        <title>Expanding the biotechnology potential of lactobacilli through comparative genomics of 213 strains and associated genera.</title>
        <authorList>
            <person name="Sun Z."/>
            <person name="Harris H.M."/>
            <person name="McCann A."/>
            <person name="Guo C."/>
            <person name="Argimon S."/>
            <person name="Zhang W."/>
            <person name="Yang X."/>
            <person name="Jeffery I.B."/>
            <person name="Cooney J.C."/>
            <person name="Kagawa T.F."/>
            <person name="Liu W."/>
            <person name="Song Y."/>
            <person name="Salvetti E."/>
            <person name="Wrobel A."/>
            <person name="Rasinkangas P."/>
            <person name="Parkhill J."/>
            <person name="Rea M.C."/>
            <person name="O'Sullivan O."/>
            <person name="Ritari J."/>
            <person name="Douillard F.P."/>
            <person name="Paul Ross R."/>
            <person name="Yang R."/>
            <person name="Briner A.E."/>
            <person name="Felis G.E."/>
            <person name="de Vos W.M."/>
            <person name="Barrangou R."/>
            <person name="Klaenhammer T.R."/>
            <person name="Caufield P.W."/>
            <person name="Cui Y."/>
            <person name="Zhang H."/>
            <person name="O'Toole P.W."/>
        </authorList>
    </citation>
    <scope>NUCLEOTIDE SEQUENCE [LARGE SCALE GENOMIC DNA]</scope>
    <source>
        <strain evidence="8 9">JCM 17355</strain>
    </source>
</reference>
<keyword evidence="6" id="KW-0624">Polysaccharide degradation</keyword>
<dbReference type="PROSITE" id="PS00812">
    <property type="entry name" value="GLYCOSYL_HYDROL_F8"/>
    <property type="match status" value="1"/>
</dbReference>